<reference evidence="1" key="2">
    <citation type="journal article" date="2021" name="PeerJ">
        <title>Extensive microbial diversity within the chicken gut microbiome revealed by metagenomics and culture.</title>
        <authorList>
            <person name="Gilroy R."/>
            <person name="Ravi A."/>
            <person name="Getino M."/>
            <person name="Pursley I."/>
            <person name="Horton D.L."/>
            <person name="Alikhan N.F."/>
            <person name="Baker D."/>
            <person name="Gharbi K."/>
            <person name="Hall N."/>
            <person name="Watson M."/>
            <person name="Adriaenssens E.M."/>
            <person name="Foster-Nyarko E."/>
            <person name="Jarju S."/>
            <person name="Secka A."/>
            <person name="Antonio M."/>
            <person name="Oren A."/>
            <person name="Chaudhuri R.R."/>
            <person name="La Ragione R."/>
            <person name="Hildebrand F."/>
            <person name="Pallen M.J."/>
        </authorList>
    </citation>
    <scope>NUCLEOTIDE SEQUENCE</scope>
    <source>
        <strain evidence="1">C6-149</strain>
    </source>
</reference>
<gene>
    <name evidence="1" type="ORF">IAA89_06175</name>
</gene>
<evidence type="ECO:0000313" key="2">
    <source>
        <dbReference type="Proteomes" id="UP000823614"/>
    </source>
</evidence>
<reference evidence="1" key="1">
    <citation type="submission" date="2020-10" db="EMBL/GenBank/DDBJ databases">
        <authorList>
            <person name="Gilroy R."/>
        </authorList>
    </citation>
    <scope>NUCLEOTIDE SEQUENCE</scope>
    <source>
        <strain evidence="1">C6-149</strain>
    </source>
</reference>
<protein>
    <submittedName>
        <fullName evidence="1">Uncharacterized protein</fullName>
    </submittedName>
</protein>
<evidence type="ECO:0000313" key="1">
    <source>
        <dbReference type="EMBL" id="MBO8441999.1"/>
    </source>
</evidence>
<organism evidence="1 2">
    <name type="scientific">Candidatus Gallilactobacillus intestinavium</name>
    <dbReference type="NCBI Taxonomy" id="2840838"/>
    <lineage>
        <taxon>Bacteria</taxon>
        <taxon>Bacillati</taxon>
        <taxon>Bacillota</taxon>
        <taxon>Bacilli</taxon>
        <taxon>Lactobacillales</taxon>
        <taxon>Lactobacillaceae</taxon>
        <taxon>Lactobacillaceae incertae sedis</taxon>
        <taxon>Candidatus Gallilactobacillus</taxon>
    </lineage>
</organism>
<dbReference type="Proteomes" id="UP000823614">
    <property type="component" value="Unassembled WGS sequence"/>
</dbReference>
<dbReference type="EMBL" id="JADIMP010000100">
    <property type="protein sequence ID" value="MBO8441999.1"/>
    <property type="molecule type" value="Genomic_DNA"/>
</dbReference>
<accession>A0A9D9EB23</accession>
<proteinExistence type="predicted"/>
<sequence>MSKKTIGWVIGLIVVLGAGGYALARYNTNSMAHVIYQEIVLQTQVLQLQRENL</sequence>
<dbReference type="AlphaFoldDB" id="A0A9D9EB23"/>
<comment type="caution">
    <text evidence="1">The sequence shown here is derived from an EMBL/GenBank/DDBJ whole genome shotgun (WGS) entry which is preliminary data.</text>
</comment>
<name>A0A9D9EB23_9LACO</name>